<dbReference type="Pfam" id="PF14323">
    <property type="entry name" value="GxGYxYP_C"/>
    <property type="match status" value="1"/>
</dbReference>
<dbReference type="InterPro" id="IPR025832">
    <property type="entry name" value="GxGYxYP_C"/>
</dbReference>
<dbReference type="InterPro" id="IPR048309">
    <property type="entry name" value="GxGYxYP_N_3rd"/>
</dbReference>
<organism evidence="5">
    <name type="scientific">hydrothermal vent metagenome</name>
    <dbReference type="NCBI Taxonomy" id="652676"/>
    <lineage>
        <taxon>unclassified sequences</taxon>
        <taxon>metagenomes</taxon>
        <taxon>ecological metagenomes</taxon>
    </lineage>
</organism>
<evidence type="ECO:0000259" key="1">
    <source>
        <dbReference type="Pfam" id="PF14323"/>
    </source>
</evidence>
<dbReference type="EMBL" id="UOGD01000377">
    <property type="protein sequence ID" value="VAX27282.1"/>
    <property type="molecule type" value="Genomic_DNA"/>
</dbReference>
<dbReference type="Pfam" id="PF20958">
    <property type="entry name" value="GxGYxYP_N_3rd"/>
    <property type="match status" value="1"/>
</dbReference>
<evidence type="ECO:0000313" key="5">
    <source>
        <dbReference type="EMBL" id="VAX27282.1"/>
    </source>
</evidence>
<evidence type="ECO:0000259" key="3">
    <source>
        <dbReference type="Pfam" id="PF20957"/>
    </source>
</evidence>
<name>A0A3B1CGD1_9ZZZZ</name>
<accession>A0A3B1CGD1</accession>
<dbReference type="PANTHER" id="PTHR37321:SF1">
    <property type="entry name" value="EXPORTED PROTEIN"/>
    <property type="match status" value="1"/>
</dbReference>
<dbReference type="Pfam" id="PF16216">
    <property type="entry name" value="GxGYxYP_N"/>
    <property type="match status" value="1"/>
</dbReference>
<feature type="domain" description="GxGYxYP putative glycoside hydrolase third N-terminal" evidence="4">
    <location>
        <begin position="192"/>
        <end position="273"/>
    </location>
</feature>
<dbReference type="PANTHER" id="PTHR37321">
    <property type="entry name" value="EXPORTED PROTEIN-RELATED"/>
    <property type="match status" value="1"/>
</dbReference>
<dbReference type="InterPro" id="IPR038410">
    <property type="entry name" value="GxGYxYP_C_sf"/>
</dbReference>
<feature type="domain" description="GxGYxYP putative glycoside hydrolase C-terminal" evidence="1">
    <location>
        <begin position="293"/>
        <end position="520"/>
    </location>
</feature>
<dbReference type="Pfam" id="PF20957">
    <property type="entry name" value="GxGYxYP_N_2nd"/>
    <property type="match status" value="1"/>
</dbReference>
<protein>
    <submittedName>
        <fullName evidence="5">Uncharacterized protein</fullName>
    </submittedName>
</protein>
<gene>
    <name evidence="5" type="ORF">MNBD_IGNAVI01-1878</name>
</gene>
<proteinExistence type="predicted"/>
<feature type="domain" description="GxGYxYP putative glycoside hydrolase first N-terminal" evidence="2">
    <location>
        <begin position="54"/>
        <end position="125"/>
    </location>
</feature>
<dbReference type="InterPro" id="IPR032626">
    <property type="entry name" value="GxGYxYP_N_1st"/>
</dbReference>
<dbReference type="InterPro" id="IPR048310">
    <property type="entry name" value="GxGYxYP_N_2nd"/>
</dbReference>
<evidence type="ECO:0000259" key="2">
    <source>
        <dbReference type="Pfam" id="PF16216"/>
    </source>
</evidence>
<reference evidence="5" key="1">
    <citation type="submission" date="2018-06" db="EMBL/GenBank/DDBJ databases">
        <authorList>
            <person name="Zhirakovskaya E."/>
        </authorList>
    </citation>
    <scope>NUCLEOTIDE SEQUENCE</scope>
</reference>
<dbReference type="AlphaFoldDB" id="A0A3B1CGD1"/>
<evidence type="ECO:0000259" key="4">
    <source>
        <dbReference type="Pfam" id="PF20958"/>
    </source>
</evidence>
<feature type="domain" description="GxGYxYP putative glycoside hydrolase second N-terminal" evidence="3">
    <location>
        <begin position="127"/>
        <end position="186"/>
    </location>
</feature>
<dbReference type="Gene3D" id="3.20.20.490">
    <property type="entry name" value="GxGYxYP glycoside hydrolase, C-terminal domain"/>
    <property type="match status" value="1"/>
</dbReference>
<sequence length="525" mass="59117">MLFNIVTNIIITSIILISLNSCKDSVTNNDESKSPVIPSRVGNSPYPVSQTPDKLFVVEDVNFSSSQRIAIETLQGILAQTKPQIYRVATEGYLMWLNDLRDNYNVTVDNSFVSDFTGLLSKFKDQISGYILSSSEAPALHIAISLAGIKKAIVILPEDEAIVKSLDIPLVADTRDKDMNWLIDNYDFNTNILCYQKVEKATHLGDYAAFGKLLFFFDDINSDLTTRIFSMMQPNSALLGWGDDEFKLVEKASENSIFVNPGDWALNLSTLSNFEKETKQLKHNNTPEIIDSVHTVCFLVTDGDNIIWLLNDFATNPNWFGSPNRSKVKIGWTMSPSMSELAPTVLNYFYDHADQSDEGRDYFVASSSGQGYMYPDLYGSLNSYTSQLNEYMKKSDLNILNIIGNSMDDEYLLPYMNQSNIDAIFYYYFSDYAGGKGEIKWINGKPVITGRYKLWEGFETPASIATKLNNLSTDIHSVNGYSLIPVHIWSMGVDQILECSELLDDDIRVVTPDEFVSLIKQNVQH</sequence>